<evidence type="ECO:0000256" key="1">
    <source>
        <dbReference type="SAM" id="Phobius"/>
    </source>
</evidence>
<dbReference type="AlphaFoldDB" id="A0A3D9ZV91"/>
<keyword evidence="1" id="KW-0472">Membrane</keyword>
<gene>
    <name evidence="2" type="ORF">DFJ67_6476</name>
</gene>
<accession>A0A3D9ZV91</accession>
<organism evidence="2 3">
    <name type="scientific">Asanoa ferruginea</name>
    <dbReference type="NCBI Taxonomy" id="53367"/>
    <lineage>
        <taxon>Bacteria</taxon>
        <taxon>Bacillati</taxon>
        <taxon>Actinomycetota</taxon>
        <taxon>Actinomycetes</taxon>
        <taxon>Micromonosporales</taxon>
        <taxon>Micromonosporaceae</taxon>
        <taxon>Asanoa</taxon>
    </lineage>
</organism>
<dbReference type="EMBL" id="QUMQ01000001">
    <property type="protein sequence ID" value="REG00423.1"/>
    <property type="molecule type" value="Genomic_DNA"/>
</dbReference>
<dbReference type="RefSeq" id="WP_116071942.1">
    <property type="nucleotide sequence ID" value="NZ_BONB01000042.1"/>
</dbReference>
<protein>
    <submittedName>
        <fullName evidence="2">ABC-2 type transport system permease protein</fullName>
    </submittedName>
</protein>
<keyword evidence="1" id="KW-1133">Transmembrane helix</keyword>
<evidence type="ECO:0000313" key="3">
    <source>
        <dbReference type="Proteomes" id="UP000256913"/>
    </source>
</evidence>
<sequence>MTAALHAEWTKLRTVAGPLWLVIGAAVLTVSLSAAAVGAAKCPAAGCGQDAVRTTLTGVQLGQAIVAVLAVLVIGDEYRHGLIRTTLAAVPSRVTLLAAKGVVVAGATLAAAIPGVLGAYLAGRLILPGRGFTAAHGYPPLSLTDGATLRAVFGSVLYLNLVALLSLGLAAAVRDAPTGVGVVLAVLYLAPVLITVVSDPDWEKRLRQLTPSDAGLSIQHTVGVADLPIGPWAGLGVLALWAAGALLLGGALLRLRDA</sequence>
<keyword evidence="3" id="KW-1185">Reference proteome</keyword>
<feature type="transmembrane region" description="Helical" evidence="1">
    <location>
        <begin position="96"/>
        <end position="122"/>
    </location>
</feature>
<proteinExistence type="predicted"/>
<dbReference type="OrthoDB" id="3297985at2"/>
<dbReference type="Proteomes" id="UP000256913">
    <property type="component" value="Unassembled WGS sequence"/>
</dbReference>
<name>A0A3D9ZV91_9ACTN</name>
<feature type="transmembrane region" description="Helical" evidence="1">
    <location>
        <begin position="151"/>
        <end position="173"/>
    </location>
</feature>
<feature type="transmembrane region" description="Helical" evidence="1">
    <location>
        <begin position="232"/>
        <end position="253"/>
    </location>
</feature>
<reference evidence="2 3" key="1">
    <citation type="submission" date="2018-08" db="EMBL/GenBank/DDBJ databases">
        <title>Sequencing the genomes of 1000 actinobacteria strains.</title>
        <authorList>
            <person name="Klenk H.-P."/>
        </authorList>
    </citation>
    <scope>NUCLEOTIDE SEQUENCE [LARGE SCALE GENOMIC DNA]</scope>
    <source>
        <strain evidence="2 3">DSM 44099</strain>
    </source>
</reference>
<keyword evidence="1" id="KW-0812">Transmembrane</keyword>
<feature type="transmembrane region" description="Helical" evidence="1">
    <location>
        <begin position="55"/>
        <end position="75"/>
    </location>
</feature>
<feature type="transmembrane region" description="Helical" evidence="1">
    <location>
        <begin position="180"/>
        <end position="198"/>
    </location>
</feature>
<comment type="caution">
    <text evidence="2">The sequence shown here is derived from an EMBL/GenBank/DDBJ whole genome shotgun (WGS) entry which is preliminary data.</text>
</comment>
<evidence type="ECO:0000313" key="2">
    <source>
        <dbReference type="EMBL" id="REG00423.1"/>
    </source>
</evidence>